<dbReference type="RefSeq" id="WP_309956954.1">
    <property type="nucleotide sequence ID" value="NZ_JAVDUJ010000001.1"/>
</dbReference>
<proteinExistence type="predicted"/>
<keyword evidence="2" id="KW-1185">Reference proteome</keyword>
<accession>A0ABU1T3V3</accession>
<dbReference type="NCBIfam" id="TIGR02384">
    <property type="entry name" value="RelB_DinJ"/>
    <property type="match status" value="1"/>
</dbReference>
<reference evidence="1 2" key="1">
    <citation type="submission" date="2023-07" db="EMBL/GenBank/DDBJ databases">
        <title>Sequencing the genomes of 1000 actinobacteria strains.</title>
        <authorList>
            <person name="Klenk H.-P."/>
        </authorList>
    </citation>
    <scope>NUCLEOTIDE SEQUENCE [LARGE SCALE GENOMIC DNA]</scope>
    <source>
        <strain evidence="1 2">DSM 15539</strain>
    </source>
</reference>
<dbReference type="Proteomes" id="UP001266099">
    <property type="component" value="Unassembled WGS sequence"/>
</dbReference>
<organism evidence="1 2">
    <name type="scientific">Arcanobacterium hippocoleae</name>
    <dbReference type="NCBI Taxonomy" id="149017"/>
    <lineage>
        <taxon>Bacteria</taxon>
        <taxon>Bacillati</taxon>
        <taxon>Actinomycetota</taxon>
        <taxon>Actinomycetes</taxon>
        <taxon>Actinomycetales</taxon>
        <taxon>Actinomycetaceae</taxon>
        <taxon>Arcanobacterium</taxon>
    </lineage>
</organism>
<gene>
    <name evidence="1" type="ORF">J2S36_001448</name>
</gene>
<sequence>MARSATVFARVEPEVKENAEEVLSKLGIPMSNAVDMFLRQVVIQGGIPFALTSRPRTGVPVAHASLSEAEFRDELQKGLDSIAAGRTATADEVDAAMSALRASVSTIGR</sequence>
<dbReference type="EMBL" id="JAVDUJ010000001">
    <property type="protein sequence ID" value="MDR6939905.1"/>
    <property type="molecule type" value="Genomic_DNA"/>
</dbReference>
<evidence type="ECO:0000313" key="1">
    <source>
        <dbReference type="EMBL" id="MDR6939905.1"/>
    </source>
</evidence>
<name>A0ABU1T3V3_9ACTO</name>
<protein>
    <submittedName>
        <fullName evidence="1">Addiction module RelB/DinJ family antitoxin</fullName>
    </submittedName>
</protein>
<evidence type="ECO:0000313" key="2">
    <source>
        <dbReference type="Proteomes" id="UP001266099"/>
    </source>
</evidence>
<comment type="caution">
    <text evidence="1">The sequence shown here is derived from an EMBL/GenBank/DDBJ whole genome shotgun (WGS) entry which is preliminary data.</text>
</comment>
<dbReference type="InterPro" id="IPR013321">
    <property type="entry name" value="Arc_rbn_hlx_hlx"/>
</dbReference>
<dbReference type="InterPro" id="IPR007337">
    <property type="entry name" value="RelB/DinJ"/>
</dbReference>
<dbReference type="Pfam" id="PF04221">
    <property type="entry name" value="RelB"/>
    <property type="match status" value="1"/>
</dbReference>
<dbReference type="Gene3D" id="1.10.1220.10">
    <property type="entry name" value="Met repressor-like"/>
    <property type="match status" value="1"/>
</dbReference>